<protein>
    <submittedName>
        <fullName evidence="3">Abortive infection protein</fullName>
    </submittedName>
</protein>
<organism evidence="3 4">
    <name type="scientific">Fulvitalea axinellae</name>
    <dbReference type="NCBI Taxonomy" id="1182444"/>
    <lineage>
        <taxon>Bacteria</taxon>
        <taxon>Pseudomonadati</taxon>
        <taxon>Bacteroidota</taxon>
        <taxon>Cytophagia</taxon>
        <taxon>Cytophagales</taxon>
        <taxon>Persicobacteraceae</taxon>
        <taxon>Fulvitalea</taxon>
    </lineage>
</organism>
<feature type="transmembrane region" description="Helical" evidence="1">
    <location>
        <begin position="176"/>
        <end position="195"/>
    </location>
</feature>
<feature type="transmembrane region" description="Helical" evidence="1">
    <location>
        <begin position="13"/>
        <end position="40"/>
    </location>
</feature>
<dbReference type="Proteomes" id="UP001348817">
    <property type="component" value="Chromosome"/>
</dbReference>
<dbReference type="PANTHER" id="PTHR39430">
    <property type="entry name" value="MEMBRANE-ASSOCIATED PROTEASE-RELATED"/>
    <property type="match status" value="1"/>
</dbReference>
<feature type="domain" description="CAAX prenyl protease 2/Lysostaphin resistance protein A-like" evidence="2">
    <location>
        <begin position="142"/>
        <end position="240"/>
    </location>
</feature>
<dbReference type="InterPro" id="IPR003675">
    <property type="entry name" value="Rce1/LyrA-like_dom"/>
</dbReference>
<dbReference type="KEGG" id="fax:FUAX_07940"/>
<keyword evidence="1" id="KW-1133">Transmembrane helix</keyword>
<feature type="transmembrane region" description="Helical" evidence="1">
    <location>
        <begin position="60"/>
        <end position="84"/>
    </location>
</feature>
<proteinExistence type="predicted"/>
<keyword evidence="1" id="KW-0472">Membrane</keyword>
<feature type="transmembrane region" description="Helical" evidence="1">
    <location>
        <begin position="229"/>
        <end position="246"/>
    </location>
</feature>
<feature type="transmembrane region" description="Helical" evidence="1">
    <location>
        <begin position="266"/>
        <end position="284"/>
    </location>
</feature>
<dbReference type="AlphaFoldDB" id="A0AAU9CSK5"/>
<dbReference type="GO" id="GO:0080120">
    <property type="term" value="P:CAAX-box protein maturation"/>
    <property type="evidence" value="ECO:0007669"/>
    <property type="project" value="UniProtKB-ARBA"/>
</dbReference>
<evidence type="ECO:0000256" key="1">
    <source>
        <dbReference type="SAM" id="Phobius"/>
    </source>
</evidence>
<evidence type="ECO:0000313" key="3">
    <source>
        <dbReference type="EMBL" id="BDD08362.1"/>
    </source>
</evidence>
<feature type="transmembrane region" description="Helical" evidence="1">
    <location>
        <begin position="137"/>
        <end position="155"/>
    </location>
</feature>
<dbReference type="GO" id="GO:0004175">
    <property type="term" value="F:endopeptidase activity"/>
    <property type="evidence" value="ECO:0007669"/>
    <property type="project" value="UniProtKB-ARBA"/>
</dbReference>
<dbReference type="PANTHER" id="PTHR39430:SF1">
    <property type="entry name" value="PROTEASE"/>
    <property type="match status" value="1"/>
</dbReference>
<reference evidence="3 4" key="1">
    <citation type="submission" date="2021-12" db="EMBL/GenBank/DDBJ databases">
        <title>Genome sequencing of bacteria with rrn-lacking chromosome and rrn-plasmid.</title>
        <authorList>
            <person name="Anda M."/>
            <person name="Iwasaki W."/>
        </authorList>
    </citation>
    <scope>NUCLEOTIDE SEQUENCE [LARGE SCALE GENOMIC DNA]</scope>
    <source>
        <strain evidence="3 4">DSM 100852</strain>
    </source>
</reference>
<sequence length="317" mass="35600">MYIEKAFKGRSKFYWYLLGTIILIVSQVIGSVPLIVVAVAKGKLEALDNFNELMNMGISQNMTLVLMMLPFVASFICLTLWIKYVQRQTVTDTVTARARIDWNRVLFGAGVWFALSAVSALIGYVADPDNFVWQADWGQFFNLLIIAIVLIPIQAGTEELVFRAYYMQGIGVLAKYRWIPLFLTSTFFGLLHMGNPEVTEFGVAVMLPQYILIGLVFGVMTLMDDGAELAIGAHIANNIFASLFFTHSSSALQTPALFKVQEVDPSLGWIEITFMGVLACVFFGRKYKWNDWGKMFGRIGKAPIVKERNPEVLDQMV</sequence>
<feature type="transmembrane region" description="Helical" evidence="1">
    <location>
        <begin position="105"/>
        <end position="125"/>
    </location>
</feature>
<evidence type="ECO:0000259" key="2">
    <source>
        <dbReference type="Pfam" id="PF02517"/>
    </source>
</evidence>
<keyword evidence="1" id="KW-0812">Transmembrane</keyword>
<gene>
    <name evidence="3" type="primary">yyaK</name>
    <name evidence="3" type="ORF">FUAX_07940</name>
</gene>
<evidence type="ECO:0000313" key="4">
    <source>
        <dbReference type="Proteomes" id="UP001348817"/>
    </source>
</evidence>
<dbReference type="Pfam" id="PF02517">
    <property type="entry name" value="Rce1-like"/>
    <property type="match status" value="1"/>
</dbReference>
<name>A0AAU9CSK5_9BACT</name>
<dbReference type="RefSeq" id="WP_338393628.1">
    <property type="nucleotide sequence ID" value="NZ_AP025314.1"/>
</dbReference>
<keyword evidence="4" id="KW-1185">Reference proteome</keyword>
<accession>A0AAU9CSK5</accession>
<feature type="transmembrane region" description="Helical" evidence="1">
    <location>
        <begin position="201"/>
        <end position="222"/>
    </location>
</feature>
<dbReference type="EMBL" id="AP025314">
    <property type="protein sequence ID" value="BDD08362.1"/>
    <property type="molecule type" value="Genomic_DNA"/>
</dbReference>